<feature type="repeat" description="TPR" evidence="1">
    <location>
        <begin position="154"/>
        <end position="187"/>
    </location>
</feature>
<comment type="caution">
    <text evidence="2">The sequence shown here is derived from an EMBL/GenBank/DDBJ whole genome shotgun (WGS) entry which is preliminary data.</text>
</comment>
<dbReference type="PROSITE" id="PS50005">
    <property type="entry name" value="TPR"/>
    <property type="match status" value="1"/>
</dbReference>
<dbReference type="Gene3D" id="1.25.40.10">
    <property type="entry name" value="Tetratricopeptide repeat domain"/>
    <property type="match status" value="1"/>
</dbReference>
<evidence type="ECO:0000313" key="2">
    <source>
        <dbReference type="EMBL" id="PHU38525.1"/>
    </source>
</evidence>
<evidence type="ECO:0000256" key="1">
    <source>
        <dbReference type="PROSITE-ProRule" id="PRU00339"/>
    </source>
</evidence>
<dbReference type="AlphaFoldDB" id="A0A2G3E5U6"/>
<dbReference type="EMBL" id="PDYG01000006">
    <property type="protein sequence ID" value="PHU38525.1"/>
    <property type="molecule type" value="Genomic_DNA"/>
</dbReference>
<reference evidence="2 3" key="2">
    <citation type="submission" date="2017-10" db="EMBL/GenBank/DDBJ databases">
        <authorList>
            <person name="Banno H."/>
            <person name="Chua N.-H."/>
        </authorList>
    </citation>
    <scope>NUCLEOTIDE SEQUENCE [LARGE SCALE GENOMIC DNA]</scope>
    <source>
        <strain evidence="2 3">JK623</strain>
    </source>
</reference>
<keyword evidence="3" id="KW-1185">Reference proteome</keyword>
<sequence length="279" mass="32903">MGELLLCNEQIAAMPYYIDGLSINIYSIEELNYYIANNVYLLDSDFMSEELCAWLERELGLRTMAEKLRDIMRDNGRLSSFVEYILKESYYFTPAQAADILAVLCQMEEKSDFEIDKMRADRLMEKEKYLCSIYAYKHLLTSTDAQLADPVVVGNIYHNLGTAYARLYMFREAIDYYKTAYDKNQDPETLKEWLFAYRCLKDDDAFMKTALEHGLDDMQITEIKNELSMYSRNQDIKDFEEQLAKYADEINTGDRVRFAKESERLLAGWKDEYRRICRV</sequence>
<organism evidence="2 3">
    <name type="scientific">Agathobacter ruminis</name>
    <dbReference type="NCBI Taxonomy" id="1712665"/>
    <lineage>
        <taxon>Bacteria</taxon>
        <taxon>Bacillati</taxon>
        <taxon>Bacillota</taxon>
        <taxon>Clostridia</taxon>
        <taxon>Lachnospirales</taxon>
        <taxon>Lachnospiraceae</taxon>
        <taxon>Agathobacter</taxon>
    </lineage>
</organism>
<dbReference type="SMART" id="SM00028">
    <property type="entry name" value="TPR"/>
    <property type="match status" value="1"/>
</dbReference>
<dbReference type="Proteomes" id="UP000224563">
    <property type="component" value="Unassembled WGS sequence"/>
</dbReference>
<gene>
    <name evidence="2" type="ORF">CSX02_02040</name>
</gene>
<keyword evidence="1" id="KW-0802">TPR repeat</keyword>
<evidence type="ECO:0000313" key="3">
    <source>
        <dbReference type="Proteomes" id="UP000224563"/>
    </source>
</evidence>
<protein>
    <submittedName>
        <fullName evidence="2">Uncharacterized protein</fullName>
    </submittedName>
</protein>
<accession>A0A2G3E5U6</accession>
<dbReference type="InterPro" id="IPR019734">
    <property type="entry name" value="TPR_rpt"/>
</dbReference>
<proteinExistence type="predicted"/>
<name>A0A2G3E5U6_9FIRM</name>
<reference evidence="2 3" key="1">
    <citation type="submission" date="2017-10" db="EMBL/GenBank/DDBJ databases">
        <title>Resolving the taxonomy of Roseburia spp., Eubacterium rectale and Agathobacter spp. through phylogenomic analysis.</title>
        <authorList>
            <person name="Sheridan P.O."/>
            <person name="Walker A.W."/>
            <person name="Duncan S.H."/>
            <person name="Scott K.P."/>
            <person name="Toole P.W.O."/>
            <person name="Luis P."/>
            <person name="Flint H.J."/>
        </authorList>
    </citation>
    <scope>NUCLEOTIDE SEQUENCE [LARGE SCALE GENOMIC DNA]</scope>
    <source>
        <strain evidence="2 3">JK623</strain>
    </source>
</reference>
<dbReference type="RefSeq" id="WP_099385445.1">
    <property type="nucleotide sequence ID" value="NZ_JANSWH010000099.1"/>
</dbReference>
<dbReference type="SUPFAM" id="SSF48452">
    <property type="entry name" value="TPR-like"/>
    <property type="match status" value="1"/>
</dbReference>
<dbReference type="InterPro" id="IPR011990">
    <property type="entry name" value="TPR-like_helical_dom_sf"/>
</dbReference>